<dbReference type="PIRSF" id="PIRSF001415">
    <property type="entry name" value="Porphbilin_synth"/>
    <property type="match status" value="1"/>
</dbReference>
<accession>A0ABS8ILH7</accession>
<evidence type="ECO:0000313" key="13">
    <source>
        <dbReference type="EMBL" id="MCC5604671.1"/>
    </source>
</evidence>
<comment type="similarity">
    <text evidence="2 12">Belongs to the ALAD family.</text>
</comment>
<protein>
    <recommendedName>
        <fullName evidence="5 11">Delta-aminolevulinic acid dehydratase</fullName>
        <ecNumber evidence="4 11">4.2.1.24</ecNumber>
    </recommendedName>
</protein>
<evidence type="ECO:0000256" key="7">
    <source>
        <dbReference type="ARBA" id="ARBA00023239"/>
    </source>
</evidence>
<evidence type="ECO:0000256" key="8">
    <source>
        <dbReference type="ARBA" id="ARBA00023244"/>
    </source>
</evidence>
<dbReference type="Gene3D" id="3.20.20.70">
    <property type="entry name" value="Aldolase class I"/>
    <property type="match status" value="1"/>
</dbReference>
<dbReference type="PROSITE" id="PS00169">
    <property type="entry name" value="D_ALA_DEHYDRATASE"/>
    <property type="match status" value="1"/>
</dbReference>
<reference evidence="13 14" key="1">
    <citation type="journal article" date="2021" name="Microorganisms">
        <title>Genome Evolution of Filamentous Cyanobacterium Nostoc Species: From Facultative Symbiosis to Free Living.</title>
        <authorList>
            <person name="Huo D."/>
            <person name="Li H."/>
            <person name="Cai F."/>
            <person name="Guo X."/>
            <person name="Qiao Z."/>
            <person name="Wang W."/>
            <person name="Yu G."/>
            <person name="Li R."/>
        </authorList>
    </citation>
    <scope>NUCLEOTIDE SEQUENCE [LARGE SCALE GENOMIC DNA]</scope>
    <source>
        <strain evidence="13 14">CHAB 5714</strain>
    </source>
</reference>
<evidence type="ECO:0000256" key="4">
    <source>
        <dbReference type="ARBA" id="ARBA00012053"/>
    </source>
</evidence>
<evidence type="ECO:0000256" key="10">
    <source>
        <dbReference type="ARBA" id="ARBA00047651"/>
    </source>
</evidence>
<dbReference type="EMBL" id="JAIVFQ010000145">
    <property type="protein sequence ID" value="MCC5604671.1"/>
    <property type="molecule type" value="Genomic_DNA"/>
</dbReference>
<dbReference type="PRINTS" id="PR00144">
    <property type="entry name" value="DALDHYDRTASE"/>
</dbReference>
<evidence type="ECO:0000256" key="2">
    <source>
        <dbReference type="ARBA" id="ARBA00008055"/>
    </source>
</evidence>
<dbReference type="RefSeq" id="WP_229490690.1">
    <property type="nucleotide sequence ID" value="NZ_JAIVFQ010000145.1"/>
</dbReference>
<gene>
    <name evidence="13" type="primary">hemB</name>
    <name evidence="13" type="ORF">LC586_37400</name>
</gene>
<dbReference type="SUPFAM" id="SSF51569">
    <property type="entry name" value="Aldolase"/>
    <property type="match status" value="1"/>
</dbReference>
<evidence type="ECO:0000256" key="11">
    <source>
        <dbReference type="RuleBase" id="RU000515"/>
    </source>
</evidence>
<comment type="caution">
    <text evidence="13">The sequence shown here is derived from an EMBL/GenBank/DDBJ whole genome shotgun (WGS) entry which is preliminary data.</text>
</comment>
<evidence type="ECO:0000256" key="6">
    <source>
        <dbReference type="ARBA" id="ARBA00023133"/>
    </source>
</evidence>
<comment type="pathway">
    <text evidence="1">Porphyrin-containing compound metabolism; protoporphyrin-IX biosynthesis; coproporphyrinogen-III from 5-aminolevulinate: step 1/4.</text>
</comment>
<evidence type="ECO:0000313" key="14">
    <source>
        <dbReference type="Proteomes" id="UP001199525"/>
    </source>
</evidence>
<evidence type="ECO:0000256" key="9">
    <source>
        <dbReference type="ARBA" id="ARBA00025628"/>
    </source>
</evidence>
<dbReference type="InterPro" id="IPR001731">
    <property type="entry name" value="ALAD"/>
</dbReference>
<dbReference type="Pfam" id="PF00490">
    <property type="entry name" value="ALAD"/>
    <property type="match status" value="1"/>
</dbReference>
<dbReference type="PANTHER" id="PTHR11458:SF0">
    <property type="entry name" value="DELTA-AMINOLEVULINIC ACID DEHYDRATASE"/>
    <property type="match status" value="1"/>
</dbReference>
<keyword evidence="6" id="KW-0350">Heme biosynthesis</keyword>
<dbReference type="CDD" id="cd04823">
    <property type="entry name" value="ALAD_PBGS_aspartate_rich"/>
    <property type="match status" value="1"/>
</dbReference>
<dbReference type="NCBIfam" id="NF006762">
    <property type="entry name" value="PRK09283.1"/>
    <property type="match status" value="1"/>
</dbReference>
<proteinExistence type="inferred from homology"/>
<organism evidence="13 14">
    <name type="scientific">Nostoc favosum CHAB5714</name>
    <dbReference type="NCBI Taxonomy" id="2780399"/>
    <lineage>
        <taxon>Bacteria</taxon>
        <taxon>Bacillati</taxon>
        <taxon>Cyanobacteriota</taxon>
        <taxon>Cyanophyceae</taxon>
        <taxon>Nostocales</taxon>
        <taxon>Nostocaceae</taxon>
        <taxon>Nostoc</taxon>
        <taxon>Nostoc favosum</taxon>
    </lineage>
</organism>
<dbReference type="GO" id="GO:0004655">
    <property type="term" value="F:porphobilinogen synthase activity"/>
    <property type="evidence" value="ECO:0007669"/>
    <property type="project" value="UniProtKB-EC"/>
</dbReference>
<dbReference type="InterPro" id="IPR030656">
    <property type="entry name" value="ALAD_AS"/>
</dbReference>
<comment type="subunit">
    <text evidence="3 11">Homooctamer.</text>
</comment>
<keyword evidence="14" id="KW-1185">Reference proteome</keyword>
<dbReference type="EC" id="4.2.1.24" evidence="4 11"/>
<sequence>MSPVNSTTDKPSNPFQRPRRLRRTATLRRMVRETTLGVDDLIYPMFVTEGEAQLVEITSMPGCYRYSLDLLLKEIAEVSELGINAMPTAVNYALFPVIPENKKDDTGTQSYNPDGLVQQTVKAIKQAVPNIVVITDVALDPFTTHGHDGLVDENGTILNDPTVEVLVKMALSQAASGADFVAPSDMMDGRIGAIRKALDAEGYINVGILAYSAKYAFAYYGPFRDALDSAPKFGDKKTYQMDAANAKEALKEIELDIAEGADIVMVKPALAYLDIICRVKEATNLPVAAYNVSGEYAMIKAAAQMGWIDEKQVILESLTSMKRAGADLILTYFAKEVALMLM</sequence>
<comment type="catalytic activity">
    <reaction evidence="10 11">
        <text>2 5-aminolevulinate = porphobilinogen + 2 H2O + H(+)</text>
        <dbReference type="Rhea" id="RHEA:24064"/>
        <dbReference type="ChEBI" id="CHEBI:15377"/>
        <dbReference type="ChEBI" id="CHEBI:15378"/>
        <dbReference type="ChEBI" id="CHEBI:58126"/>
        <dbReference type="ChEBI" id="CHEBI:356416"/>
        <dbReference type="EC" id="4.2.1.24"/>
    </reaction>
</comment>
<keyword evidence="7 11" id="KW-0456">Lyase</keyword>
<comment type="function">
    <text evidence="9">Catalyzes an early step in the biosynthesis of tetrapyrroles. Binds two molecules of 5-aminolevulinate per subunit, each at a distinct site, and catalyzes their condensation to form porphobilinogen.</text>
</comment>
<evidence type="ECO:0000256" key="5">
    <source>
        <dbReference type="ARBA" id="ARBA00020771"/>
    </source>
</evidence>
<keyword evidence="8 11" id="KW-0627">Porphyrin biosynthesis</keyword>
<evidence type="ECO:0000256" key="3">
    <source>
        <dbReference type="ARBA" id="ARBA00011823"/>
    </source>
</evidence>
<dbReference type="Proteomes" id="UP001199525">
    <property type="component" value="Unassembled WGS sequence"/>
</dbReference>
<evidence type="ECO:0000256" key="12">
    <source>
        <dbReference type="RuleBase" id="RU004161"/>
    </source>
</evidence>
<name>A0ABS8ILH7_9NOSO</name>
<dbReference type="PANTHER" id="PTHR11458">
    <property type="entry name" value="DELTA-AMINOLEVULINIC ACID DEHYDRATASE"/>
    <property type="match status" value="1"/>
</dbReference>
<evidence type="ECO:0000256" key="1">
    <source>
        <dbReference type="ARBA" id="ARBA00004694"/>
    </source>
</evidence>
<dbReference type="InterPro" id="IPR013785">
    <property type="entry name" value="Aldolase_TIM"/>
</dbReference>
<dbReference type="SMART" id="SM01004">
    <property type="entry name" value="ALAD"/>
    <property type="match status" value="1"/>
</dbReference>